<proteinExistence type="predicted"/>
<dbReference type="SUPFAM" id="SSF49785">
    <property type="entry name" value="Galactose-binding domain-like"/>
    <property type="match status" value="1"/>
</dbReference>
<name>A0ABX0MI50_9BURK</name>
<gene>
    <name evidence="1" type="ORF">F1735_08990</name>
</gene>
<reference evidence="1 2" key="1">
    <citation type="submission" date="2019-10" db="EMBL/GenBank/DDBJ databases">
        <title>Taxonomy of Antarctic Massilia spp.: description of Massilia rubra sp. nov., Massilia aquatica sp. nov., Massilia mucilaginosa sp. nov., Massilia frigida sp. nov. isolated from streams, lakes and regoliths.</title>
        <authorList>
            <person name="Holochova P."/>
            <person name="Sedlacek I."/>
            <person name="Kralova S."/>
            <person name="Maslanova I."/>
            <person name="Busse H.-J."/>
            <person name="Stankova E."/>
            <person name="Vrbovska V."/>
            <person name="Kovarovic V."/>
            <person name="Bartak M."/>
            <person name="Svec P."/>
            <person name="Pantucek R."/>
        </authorList>
    </citation>
    <scope>NUCLEOTIDE SEQUENCE [LARGE SCALE GENOMIC DNA]</scope>
    <source>
        <strain evidence="1 2">CCM 8694</strain>
    </source>
</reference>
<accession>A0ABX0MI50</accession>
<keyword evidence="2" id="KW-1185">Reference proteome</keyword>
<dbReference type="EMBL" id="WHJF01000017">
    <property type="protein sequence ID" value="NHZ62438.1"/>
    <property type="molecule type" value="Genomic_DNA"/>
</dbReference>
<evidence type="ECO:0000313" key="2">
    <source>
        <dbReference type="Proteomes" id="UP000610594"/>
    </source>
</evidence>
<comment type="caution">
    <text evidence="1">The sequence shown here is derived from an EMBL/GenBank/DDBJ whole genome shotgun (WGS) entry which is preliminary data.</text>
</comment>
<dbReference type="Proteomes" id="UP000610594">
    <property type="component" value="Unassembled WGS sequence"/>
</dbReference>
<sequence>MYNRTDCCSDRLSNFTVQILDADRAVIKEFISNNIAPGLSQFAAAGSRGRYVRIQLNGNNTLSLAEVQVWAES</sequence>
<dbReference type="Gene3D" id="2.60.120.260">
    <property type="entry name" value="Galactose-binding domain-like"/>
    <property type="match status" value="1"/>
</dbReference>
<organism evidence="1 2">
    <name type="scientific">Massilia genomosp. 1</name>
    <dbReference type="NCBI Taxonomy" id="2609280"/>
    <lineage>
        <taxon>Bacteria</taxon>
        <taxon>Pseudomonadati</taxon>
        <taxon>Pseudomonadota</taxon>
        <taxon>Betaproteobacteria</taxon>
        <taxon>Burkholderiales</taxon>
        <taxon>Oxalobacteraceae</taxon>
        <taxon>Telluria group</taxon>
        <taxon>Massilia</taxon>
    </lineage>
</organism>
<protein>
    <submittedName>
        <fullName evidence="1">Uncharacterized protein</fullName>
    </submittedName>
</protein>
<dbReference type="InterPro" id="IPR008979">
    <property type="entry name" value="Galactose-bd-like_sf"/>
</dbReference>
<evidence type="ECO:0000313" key="1">
    <source>
        <dbReference type="EMBL" id="NHZ62438.1"/>
    </source>
</evidence>